<comment type="caution">
    <text evidence="1">The sequence shown here is derived from an EMBL/GenBank/DDBJ whole genome shotgun (WGS) entry which is preliminary data.</text>
</comment>
<name>A0A2T3JBG5_9GAMM</name>
<organism evidence="1 2">
    <name type="scientific">Photobacterium frigidiphilum</name>
    <dbReference type="NCBI Taxonomy" id="264736"/>
    <lineage>
        <taxon>Bacteria</taxon>
        <taxon>Pseudomonadati</taxon>
        <taxon>Pseudomonadota</taxon>
        <taxon>Gammaproteobacteria</taxon>
        <taxon>Vibrionales</taxon>
        <taxon>Vibrionaceae</taxon>
        <taxon>Photobacterium</taxon>
    </lineage>
</organism>
<dbReference type="Gene3D" id="3.40.50.720">
    <property type="entry name" value="NAD(P)-binding Rossmann-like Domain"/>
    <property type="match status" value="1"/>
</dbReference>
<dbReference type="Proteomes" id="UP000240987">
    <property type="component" value="Unassembled WGS sequence"/>
</dbReference>
<protein>
    <submittedName>
        <fullName evidence="1">Uncharacterized protein</fullName>
    </submittedName>
</protein>
<dbReference type="InterPro" id="IPR036291">
    <property type="entry name" value="NAD(P)-bd_dom_sf"/>
</dbReference>
<dbReference type="OrthoDB" id="112777at2"/>
<reference evidence="1 2" key="1">
    <citation type="submission" date="2018-01" db="EMBL/GenBank/DDBJ databases">
        <title>Whole genome sequencing of Histamine producing bacteria.</title>
        <authorList>
            <person name="Butler K."/>
        </authorList>
    </citation>
    <scope>NUCLEOTIDE SEQUENCE [LARGE SCALE GENOMIC DNA]</scope>
    <source>
        <strain evidence="1 2">JCM 12947</strain>
    </source>
</reference>
<proteinExistence type="predicted"/>
<keyword evidence="2" id="KW-1185">Reference proteome</keyword>
<sequence>MKNALVFGVCEEMGKHLCQALIEQNWEVMGVIKEGEIDAPLLGNLTLVELTHTDLDFLYDLVEDVDAIFIHQPETDTHQRNNLIFPLEQIIQLAEFFNLQLIITTNKYDIKQNQLPSFAFWHQKKPIKIALPHKLHNRLYHASQTGVRVLVIGCGHTLGFTHRKCYLGMLVKETEHQLLLQSPSEKAMKHHWTYLPDLAKNLVHIVTHQQHEFNTFDTLYYSGHTASINDIARCLALSSGKPVIVTPLHWTIMEFIALFSPLFRSFLKARTLWQQGGMCSHNTFPRINNSEITHTPLELALQKCWEQRH</sequence>
<accession>A0A2T3JBG5</accession>
<dbReference type="AlphaFoldDB" id="A0A2T3JBG5"/>
<dbReference type="SUPFAM" id="SSF51735">
    <property type="entry name" value="NAD(P)-binding Rossmann-fold domains"/>
    <property type="match status" value="1"/>
</dbReference>
<evidence type="ECO:0000313" key="1">
    <source>
        <dbReference type="EMBL" id="PSU46203.1"/>
    </source>
</evidence>
<evidence type="ECO:0000313" key="2">
    <source>
        <dbReference type="Proteomes" id="UP000240987"/>
    </source>
</evidence>
<gene>
    <name evidence="1" type="ORF">C9J12_19215</name>
</gene>
<dbReference type="EMBL" id="PYMJ01000023">
    <property type="protein sequence ID" value="PSU46203.1"/>
    <property type="molecule type" value="Genomic_DNA"/>
</dbReference>
<dbReference type="RefSeq" id="WP_107244186.1">
    <property type="nucleotide sequence ID" value="NZ_PYMJ01000023.1"/>
</dbReference>